<protein>
    <submittedName>
        <fullName evidence="3">Uncharacterized protein</fullName>
    </submittedName>
</protein>
<dbReference type="AlphaFoldDB" id="A0A246RB83"/>
<proteinExistence type="predicted"/>
<dbReference type="Proteomes" id="UP000197174">
    <property type="component" value="Unassembled WGS sequence"/>
</dbReference>
<evidence type="ECO:0000313" key="4">
    <source>
        <dbReference type="Proteomes" id="UP000197174"/>
    </source>
</evidence>
<keyword evidence="4" id="KW-1185">Reference proteome</keyword>
<dbReference type="PANTHER" id="PTHR33744:SF1">
    <property type="entry name" value="DNA-BINDING TRANSCRIPTIONAL ACTIVATOR ADER"/>
    <property type="match status" value="1"/>
</dbReference>
<evidence type="ECO:0000259" key="1">
    <source>
        <dbReference type="Pfam" id="PF13556"/>
    </source>
</evidence>
<reference evidence="3 4" key="1">
    <citation type="submission" date="2017-03" db="EMBL/GenBank/DDBJ databases">
        <title>Whole genome sequence of Micromonospora wenchangensis, isolated from mangrove soil.</title>
        <authorList>
            <person name="Yang H."/>
        </authorList>
    </citation>
    <scope>NUCLEOTIDE SEQUENCE [LARGE SCALE GENOMIC DNA]</scope>
    <source>
        <strain evidence="3 4">CCTCC AA 2012002</strain>
    </source>
</reference>
<dbReference type="InterPro" id="IPR025736">
    <property type="entry name" value="PucR_C-HTH_dom"/>
</dbReference>
<dbReference type="PANTHER" id="PTHR33744">
    <property type="entry name" value="CARBOHYDRATE DIACID REGULATOR"/>
    <property type="match status" value="1"/>
</dbReference>
<feature type="domain" description="PucR-like N-terminal" evidence="2">
    <location>
        <begin position="15"/>
        <end position="192"/>
    </location>
</feature>
<name>A0A246RB83_9ACTN</name>
<dbReference type="EMBL" id="MZMV01000093">
    <property type="protein sequence ID" value="OWU98005.1"/>
    <property type="molecule type" value="Genomic_DNA"/>
</dbReference>
<dbReference type="OrthoDB" id="5243741at2"/>
<sequence>MSDALLAIEPGLAGLAPSVGDHLRGLRGPLHERILATVRAAMAAQGRSLTGGQGQGLALGVQTAVDTFVDAVADPGRELTGTREVFHALGRTEYREGHRVDALRTVLTLGARDIWAFLVEHATAPAAPGGPATAPAGTDPGPAPADLYVIAGALFGYVDALAGAAAEGFLAEQRDTAQDWATTRRRLVTLLVQPDPPTGAALHAAADAARWPLPATVAVFSVDGTDAEQVARSIGAGALAAVVGDAIRVVLPDPGTPGRLDRARQALVGRRAALGPTVRRQRARLSYRLSRRALALHQLGALGPDPVVSCDDHLLTLLTAWEPGLAGHLAGTVLAPLAGLRPTTRRALAETLYGWLRRQGQVVTVAEDLHTHPQTVRYRMRQLRGLFGPALDDPDARLLLTLALRQHPTGEPDRSGDG</sequence>
<dbReference type="InterPro" id="IPR051448">
    <property type="entry name" value="CdaR-like_regulators"/>
</dbReference>
<dbReference type="Gene3D" id="1.10.10.2840">
    <property type="entry name" value="PucR C-terminal helix-turn-helix domain"/>
    <property type="match status" value="1"/>
</dbReference>
<gene>
    <name evidence="3" type="ORF">B5D80_30875</name>
</gene>
<dbReference type="RefSeq" id="WP_088647447.1">
    <property type="nucleotide sequence ID" value="NZ_MZMV01000093.1"/>
</dbReference>
<evidence type="ECO:0000259" key="2">
    <source>
        <dbReference type="Pfam" id="PF25906"/>
    </source>
</evidence>
<comment type="caution">
    <text evidence="3">The sequence shown here is derived from an EMBL/GenBank/DDBJ whole genome shotgun (WGS) entry which is preliminary data.</text>
</comment>
<dbReference type="Pfam" id="PF13556">
    <property type="entry name" value="HTH_30"/>
    <property type="match status" value="1"/>
</dbReference>
<organism evidence="3 4">
    <name type="scientific">Micromonospora wenchangensis</name>
    <dbReference type="NCBI Taxonomy" id="1185415"/>
    <lineage>
        <taxon>Bacteria</taxon>
        <taxon>Bacillati</taxon>
        <taxon>Actinomycetota</taxon>
        <taxon>Actinomycetes</taxon>
        <taxon>Micromonosporales</taxon>
        <taxon>Micromonosporaceae</taxon>
        <taxon>Micromonospora</taxon>
    </lineage>
</organism>
<dbReference type="InterPro" id="IPR058663">
    <property type="entry name" value="PucR-like_N"/>
</dbReference>
<accession>A0A246RB83</accession>
<dbReference type="InterPro" id="IPR042070">
    <property type="entry name" value="PucR_C-HTH_sf"/>
</dbReference>
<evidence type="ECO:0000313" key="3">
    <source>
        <dbReference type="EMBL" id="OWU98005.1"/>
    </source>
</evidence>
<feature type="domain" description="PucR C-terminal helix-turn-helix" evidence="1">
    <location>
        <begin position="348"/>
        <end position="405"/>
    </location>
</feature>
<dbReference type="Pfam" id="PF25906">
    <property type="entry name" value="PucR-like_N"/>
    <property type="match status" value="1"/>
</dbReference>